<dbReference type="InterPro" id="IPR006461">
    <property type="entry name" value="PLAC_motif_containing"/>
</dbReference>
<keyword evidence="1" id="KW-0812">Transmembrane</keyword>
<accession>A0A1E7FV43</accession>
<keyword evidence="3" id="KW-1185">Reference proteome</keyword>
<dbReference type="Proteomes" id="UP000095751">
    <property type="component" value="Unassembled WGS sequence"/>
</dbReference>
<sequence length="251" mass="27720">MSSQGFKDAGGEVIKPVMVSVEAPSTLPAGYTFEAFLNDDKNRPFVCEVPEGGVKEGEKFFTPLPASMHDDLIQAPTGKWKDGLCDCFSVGICHPSLWCAFFCSKISLAQIMTRMSLTWLGEHGQRVATQNTFKVMVLLFASYIVFSVSLSIASLDYTTGNAPLFIVIMKMIGSILFFLWSMYSLCRTRQNVRAQYSIPEERCVGCEDLCCAFFCTCCTLSQMARHTGEYETYPGTYCSTTGHPPGTPLTV</sequence>
<dbReference type="NCBIfam" id="TIGR01571">
    <property type="entry name" value="A_thal_Cys_rich"/>
    <property type="match status" value="1"/>
</dbReference>
<name>A0A1E7FV43_9STRA</name>
<organism evidence="2 3">
    <name type="scientific">Fragilariopsis cylindrus CCMP1102</name>
    <dbReference type="NCBI Taxonomy" id="635003"/>
    <lineage>
        <taxon>Eukaryota</taxon>
        <taxon>Sar</taxon>
        <taxon>Stramenopiles</taxon>
        <taxon>Ochrophyta</taxon>
        <taxon>Bacillariophyta</taxon>
        <taxon>Bacillariophyceae</taxon>
        <taxon>Bacillariophycidae</taxon>
        <taxon>Bacillariales</taxon>
        <taxon>Bacillariaceae</taxon>
        <taxon>Fragilariopsis</taxon>
    </lineage>
</organism>
<dbReference type="InParanoid" id="A0A1E7FV43"/>
<dbReference type="OrthoDB" id="1045822at2759"/>
<reference evidence="2 3" key="1">
    <citation type="submission" date="2016-09" db="EMBL/GenBank/DDBJ databases">
        <title>Extensive genetic diversity and differential bi-allelic expression allows diatom success in the polar Southern Ocean.</title>
        <authorList>
            <consortium name="DOE Joint Genome Institute"/>
            <person name="Mock T."/>
            <person name="Otillar R.P."/>
            <person name="Strauss J."/>
            <person name="Dupont C."/>
            <person name="Frickenhaus S."/>
            <person name="Maumus F."/>
            <person name="Mcmullan M."/>
            <person name="Sanges R."/>
            <person name="Schmutz J."/>
            <person name="Toseland A."/>
            <person name="Valas R."/>
            <person name="Veluchamy A."/>
            <person name="Ward B.J."/>
            <person name="Allen A."/>
            <person name="Barry K."/>
            <person name="Falciatore A."/>
            <person name="Ferrante M."/>
            <person name="Fortunato A.E."/>
            <person name="Gloeckner G."/>
            <person name="Gruber A."/>
            <person name="Hipkin R."/>
            <person name="Janech M."/>
            <person name="Kroth P."/>
            <person name="Leese F."/>
            <person name="Lindquist E."/>
            <person name="Lyon B.R."/>
            <person name="Martin J."/>
            <person name="Mayer C."/>
            <person name="Parker M."/>
            <person name="Quesneville H."/>
            <person name="Raymond J."/>
            <person name="Uhlig C."/>
            <person name="Valentin K.U."/>
            <person name="Worden A.Z."/>
            <person name="Armbrust E.V."/>
            <person name="Bowler C."/>
            <person name="Green B."/>
            <person name="Moulton V."/>
            <person name="Van Oosterhout C."/>
            <person name="Grigoriev I."/>
        </authorList>
    </citation>
    <scope>NUCLEOTIDE SEQUENCE [LARGE SCALE GENOMIC DNA]</scope>
    <source>
        <strain evidence="2 3">CCMP1102</strain>
    </source>
</reference>
<evidence type="ECO:0000256" key="1">
    <source>
        <dbReference type="SAM" id="Phobius"/>
    </source>
</evidence>
<evidence type="ECO:0000313" key="3">
    <source>
        <dbReference type="Proteomes" id="UP000095751"/>
    </source>
</evidence>
<protein>
    <recommendedName>
        <fullName evidence="4">PLAC8-domain-containing protein</fullName>
    </recommendedName>
</protein>
<feature type="transmembrane region" description="Helical" evidence="1">
    <location>
        <begin position="135"/>
        <end position="155"/>
    </location>
</feature>
<feature type="transmembrane region" description="Helical" evidence="1">
    <location>
        <begin position="161"/>
        <end position="183"/>
    </location>
</feature>
<keyword evidence="1" id="KW-1133">Transmembrane helix</keyword>
<gene>
    <name evidence="2" type="ORF">FRACYDRAFT_258886</name>
</gene>
<dbReference type="KEGG" id="fcy:FRACYDRAFT_258886"/>
<evidence type="ECO:0008006" key="4">
    <source>
        <dbReference type="Google" id="ProtNLM"/>
    </source>
</evidence>
<keyword evidence="1" id="KW-0472">Membrane</keyword>
<dbReference type="AlphaFoldDB" id="A0A1E7FV43"/>
<proteinExistence type="predicted"/>
<dbReference type="EMBL" id="KV784353">
    <property type="protein sequence ID" value="OEU22012.1"/>
    <property type="molecule type" value="Genomic_DNA"/>
</dbReference>
<dbReference type="Pfam" id="PF04749">
    <property type="entry name" value="PLAC8"/>
    <property type="match status" value="1"/>
</dbReference>
<evidence type="ECO:0000313" key="2">
    <source>
        <dbReference type="EMBL" id="OEU22012.1"/>
    </source>
</evidence>